<dbReference type="RefSeq" id="XP_022813776.1">
    <property type="nucleotide sequence ID" value="XM_022957344.1"/>
</dbReference>
<reference evidence="2" key="2">
    <citation type="submission" date="2014-05" db="EMBL/GenBank/DDBJ databases">
        <authorList>
            <person name="Aslett M.A."/>
            <person name="De Silva N."/>
        </authorList>
    </citation>
    <scope>NUCLEOTIDE SEQUENCE</scope>
    <source>
        <strain evidence="2">17X</strain>
    </source>
</reference>
<reference evidence="1" key="3">
    <citation type="submission" date="2014-05" db="EMBL/GenBank/DDBJ databases">
        <authorList>
            <person name="Aslett A.Martin."/>
            <person name="De Silva Nishadi"/>
        </authorList>
    </citation>
    <scope>NUCLEOTIDE SEQUENCE</scope>
    <source>
        <strain evidence="1">YM</strain>
    </source>
</reference>
<protein>
    <submittedName>
        <fullName evidence="2">Uncharacterized protein</fullName>
    </submittedName>
</protein>
<reference evidence="3 4" key="1">
    <citation type="journal article" date="2014" name="BMC Biol.">
        <title>A comprehensive evaluation of rodent malaria parasite genomes and gene expression.</title>
        <authorList>
            <person name="Otto T.D."/>
            <person name="Bohme U."/>
            <person name="Jackson A.P."/>
            <person name="Hunt M."/>
            <person name="Franke-Fayard B."/>
            <person name="Hoeijmakers W.A."/>
            <person name="Religa A.A."/>
            <person name="Robertson L."/>
            <person name="Sanders M."/>
            <person name="Ogun S.A."/>
            <person name="Cunningham D."/>
            <person name="Erhart A."/>
            <person name="Billker O."/>
            <person name="Khan S.M."/>
            <person name="Stunnenberg H.G."/>
            <person name="Langhorne J."/>
            <person name="Holder A.A."/>
            <person name="Waters A.P."/>
            <person name="Newbold C.I."/>
            <person name="Pain A."/>
            <person name="Berriman M."/>
            <person name="Janse C.J."/>
        </authorList>
    </citation>
    <scope>NUCLEOTIDE SEQUENCE [LARGE SCALE GENOMIC DNA]</scope>
    <source>
        <strain evidence="2 3">17X</strain>
        <strain evidence="1 4">YM</strain>
    </source>
</reference>
<dbReference type="GeneID" id="34860150"/>
<dbReference type="VEuPathDB" id="PlasmoDB:Py17XNL_001303532"/>
<dbReference type="OMA" id="QYVTYIY"/>
<dbReference type="EMBL" id="LM993667">
    <property type="protein sequence ID" value="VTZ81070.1"/>
    <property type="molecule type" value="Genomic_DNA"/>
</dbReference>
<evidence type="ECO:0000313" key="2">
    <source>
        <dbReference type="EMBL" id="VTZ81070.1"/>
    </source>
</evidence>
<sequence>MKKISKYITIIAILFLARFLCIKEKKTVLSFLGLIQNKGRTPNRNSKIKRLPVIKDSTQLISIIDKTPTKQYITYVYHSSICSYCSLITDALKDNEHVKMININEDSKLEDLIKTDKPIVVILKNINKEESVERSKFYYELQKKGGKVRVPALEIDNHIMYESKEILAFYKHLLSKFEN</sequence>
<dbReference type="VEuPathDB" id="PlasmoDB:PY17X_1370300"/>
<dbReference type="VEuPathDB" id="PlasmoDB:PYYM_1366600"/>
<evidence type="ECO:0000313" key="1">
    <source>
        <dbReference type="EMBL" id="CDU20312.1"/>
    </source>
</evidence>
<dbReference type="AlphaFoldDB" id="A0A078KLW5"/>
<evidence type="ECO:0000313" key="4">
    <source>
        <dbReference type="Proteomes" id="UP000072904"/>
    </source>
</evidence>
<evidence type="ECO:0000313" key="3">
    <source>
        <dbReference type="Proteomes" id="UP000072874"/>
    </source>
</evidence>
<organism evidence="2 3">
    <name type="scientific">Plasmodium yoelii</name>
    <dbReference type="NCBI Taxonomy" id="5861"/>
    <lineage>
        <taxon>Eukaryota</taxon>
        <taxon>Sar</taxon>
        <taxon>Alveolata</taxon>
        <taxon>Apicomplexa</taxon>
        <taxon>Aconoidasida</taxon>
        <taxon>Haemosporida</taxon>
        <taxon>Plasmodiidae</taxon>
        <taxon>Plasmodium</taxon>
        <taxon>Plasmodium (Vinckeia)</taxon>
    </lineage>
</organism>
<dbReference type="KEGG" id="pyo:PY17X_1370300"/>
<dbReference type="Proteomes" id="UP000072904">
    <property type="component" value="Chromosome 13"/>
</dbReference>
<accession>A0A078KLW5</accession>
<reference evidence="2" key="4">
    <citation type="submission" date="2019-05" db="EMBL/GenBank/DDBJ databases">
        <authorList>
            <consortium name="Pathogen Informatics"/>
        </authorList>
    </citation>
    <scope>NUCLEOTIDE SEQUENCE</scope>
    <source>
        <strain evidence="2">17X</strain>
    </source>
</reference>
<dbReference type="EMBL" id="LK934641">
    <property type="protein sequence ID" value="CDU20312.1"/>
    <property type="molecule type" value="Genomic_DNA"/>
</dbReference>
<gene>
    <name evidence="2" type="ORF">PY17X_1370300</name>
    <name evidence="1" type="ORF">PYYM_1366600</name>
</gene>
<proteinExistence type="predicted"/>
<name>A0A078KLW5_PLAYE</name>
<dbReference type="OrthoDB" id="380774at2759"/>
<dbReference type="Proteomes" id="UP000072874">
    <property type="component" value="Chromosome 13"/>
</dbReference>